<keyword evidence="4" id="KW-0274">FAD</keyword>
<evidence type="ECO:0000256" key="5">
    <source>
        <dbReference type="ARBA" id="ARBA00023002"/>
    </source>
</evidence>
<reference evidence="8" key="1">
    <citation type="journal article" date="2019" name="Int. J. Syst. Evol. Microbiol.">
        <title>The Global Catalogue of Microorganisms (GCM) 10K type strain sequencing project: providing services to taxonomists for standard genome sequencing and annotation.</title>
        <authorList>
            <consortium name="The Broad Institute Genomics Platform"/>
            <consortium name="The Broad Institute Genome Sequencing Center for Infectious Disease"/>
            <person name="Wu L."/>
            <person name="Ma J."/>
        </authorList>
    </citation>
    <scope>NUCLEOTIDE SEQUENCE [LARGE SCALE GENOMIC DNA]</scope>
    <source>
        <strain evidence="8">JCM 18952</strain>
    </source>
</reference>
<feature type="domain" description="FAD/NAD(P)-binding" evidence="6">
    <location>
        <begin position="20"/>
        <end position="340"/>
    </location>
</feature>
<comment type="caution">
    <text evidence="7">The sequence shown here is derived from an EMBL/GenBank/DDBJ whole genome shotgun (WGS) entry which is preliminary data.</text>
</comment>
<keyword evidence="8" id="KW-1185">Reference proteome</keyword>
<evidence type="ECO:0000256" key="3">
    <source>
        <dbReference type="ARBA" id="ARBA00022630"/>
    </source>
</evidence>
<evidence type="ECO:0000313" key="7">
    <source>
        <dbReference type="EMBL" id="GAA5226222.1"/>
    </source>
</evidence>
<gene>
    <name evidence="7" type="ORF">GCM10025778_07530</name>
</gene>
<dbReference type="RefSeq" id="WP_210100468.1">
    <property type="nucleotide sequence ID" value="NZ_BAABLK010000015.1"/>
</dbReference>
<dbReference type="PANTHER" id="PTHR42913:SF3">
    <property type="entry name" value="64 KDA MITOCHONDRIAL NADH DEHYDROGENASE (EUROFUNG)"/>
    <property type="match status" value="1"/>
</dbReference>
<dbReference type="PANTHER" id="PTHR42913">
    <property type="entry name" value="APOPTOSIS-INDUCING FACTOR 1"/>
    <property type="match status" value="1"/>
</dbReference>
<name>A0ABP9TKH5_9MICC</name>
<dbReference type="PRINTS" id="PR00411">
    <property type="entry name" value="PNDRDTASEI"/>
</dbReference>
<keyword evidence="5" id="KW-0560">Oxidoreductase</keyword>
<evidence type="ECO:0000256" key="2">
    <source>
        <dbReference type="ARBA" id="ARBA00005272"/>
    </source>
</evidence>
<dbReference type="Pfam" id="PF07992">
    <property type="entry name" value="Pyr_redox_2"/>
    <property type="match status" value="1"/>
</dbReference>
<dbReference type="SUPFAM" id="SSF51905">
    <property type="entry name" value="FAD/NAD(P)-binding domain"/>
    <property type="match status" value="1"/>
</dbReference>
<dbReference type="Gene3D" id="3.50.50.100">
    <property type="match status" value="1"/>
</dbReference>
<dbReference type="EMBL" id="BAABLK010000015">
    <property type="protein sequence ID" value="GAA5226222.1"/>
    <property type="molecule type" value="Genomic_DNA"/>
</dbReference>
<evidence type="ECO:0000256" key="4">
    <source>
        <dbReference type="ARBA" id="ARBA00022827"/>
    </source>
</evidence>
<protein>
    <submittedName>
        <fullName evidence="7">NAD(P)/FAD-dependent oxidoreductase</fullName>
    </submittedName>
</protein>
<evidence type="ECO:0000256" key="1">
    <source>
        <dbReference type="ARBA" id="ARBA00001974"/>
    </source>
</evidence>
<keyword evidence="3" id="KW-0285">Flavoprotein</keyword>
<dbReference type="InterPro" id="IPR036188">
    <property type="entry name" value="FAD/NAD-bd_sf"/>
</dbReference>
<comment type="similarity">
    <text evidence="2">Belongs to the NADH dehydrogenase family.</text>
</comment>
<proteinExistence type="inferred from homology"/>
<sequence length="455" mass="48456">MGKSSEEDQKSADVRRVKEHDVVIVGAGFAGVAAAKSLGKAGVDVLLLDQNSYHQFQPLLYQVATSQIAVSTVARPLRSILRREREHVSIRAARVESIDASKKTVTTSDGIHYRGRILVVASGAEPNFFNTPGAEEHAYPLYSIDDATRLSSALLGALERASATRDASNEQAKLAVAVVGAGPNGVETAGAIAENIRDVVAKYHSEQFAADSCEVHLVDMVDTVLPPFSKASQKYTRTQLEKLGVKVHLGSAVSSVSKTGIKLADDTRIPAGIVIWAGGLKASHLLGPAGFTTGRGGRVDVNPDLTVPGFPGVYVLGDTANIVDAKGRALPQLGSVAKQSGNWAAKNIQAELSGGTRTDFGFVDMGYMAMIGRGKSVAELSTRRYQLQGPLAFLAWLGVHVMLLSGWQQKIGAVVSWFRDYFTSSRPQVVVHRPDVYEQARHQGPTTAIGESSGD</sequence>
<evidence type="ECO:0000313" key="8">
    <source>
        <dbReference type="Proteomes" id="UP001501257"/>
    </source>
</evidence>
<accession>A0ABP9TKH5</accession>
<dbReference type="InterPro" id="IPR051169">
    <property type="entry name" value="NADH-Q_oxidoreductase"/>
</dbReference>
<dbReference type="InterPro" id="IPR023753">
    <property type="entry name" value="FAD/NAD-binding_dom"/>
</dbReference>
<evidence type="ECO:0000259" key="6">
    <source>
        <dbReference type="Pfam" id="PF07992"/>
    </source>
</evidence>
<organism evidence="7 8">
    <name type="scientific">Paeniglutamicibacter antarcticus</name>
    <dbReference type="NCBI Taxonomy" id="494023"/>
    <lineage>
        <taxon>Bacteria</taxon>
        <taxon>Bacillati</taxon>
        <taxon>Actinomycetota</taxon>
        <taxon>Actinomycetes</taxon>
        <taxon>Micrococcales</taxon>
        <taxon>Micrococcaceae</taxon>
        <taxon>Paeniglutamicibacter</taxon>
    </lineage>
</organism>
<comment type="cofactor">
    <cofactor evidence="1">
        <name>FAD</name>
        <dbReference type="ChEBI" id="CHEBI:57692"/>
    </cofactor>
</comment>
<dbReference type="Proteomes" id="UP001501257">
    <property type="component" value="Unassembled WGS sequence"/>
</dbReference>
<dbReference type="PRINTS" id="PR00368">
    <property type="entry name" value="FADPNR"/>
</dbReference>